<dbReference type="RefSeq" id="WP_120319336.1">
    <property type="nucleotide sequence ID" value="NZ_BONH01000071.1"/>
</dbReference>
<gene>
    <name evidence="3" type="ORF">Cci01nite_81950</name>
</gene>
<comment type="caution">
    <text evidence="3">The sequence shown here is derived from an EMBL/GenBank/DDBJ whole genome shotgun (WGS) entry which is preliminary data.</text>
</comment>
<reference evidence="3 4" key="1">
    <citation type="submission" date="2021-01" db="EMBL/GenBank/DDBJ databases">
        <title>Whole genome shotgun sequence of Catellatospora citrea NBRC 14495.</title>
        <authorList>
            <person name="Komaki H."/>
            <person name="Tamura T."/>
        </authorList>
    </citation>
    <scope>NUCLEOTIDE SEQUENCE [LARGE SCALE GENOMIC DNA]</scope>
    <source>
        <strain evidence="3 4">NBRC 14495</strain>
    </source>
</reference>
<organism evidence="3 4">
    <name type="scientific">Catellatospora citrea</name>
    <dbReference type="NCBI Taxonomy" id="53366"/>
    <lineage>
        <taxon>Bacteria</taxon>
        <taxon>Bacillati</taxon>
        <taxon>Actinomycetota</taxon>
        <taxon>Actinomycetes</taxon>
        <taxon>Micromonosporales</taxon>
        <taxon>Micromonosporaceae</taxon>
        <taxon>Catellatospora</taxon>
    </lineage>
</organism>
<dbReference type="Proteomes" id="UP000659904">
    <property type="component" value="Unassembled WGS sequence"/>
</dbReference>
<evidence type="ECO:0000259" key="1">
    <source>
        <dbReference type="Pfam" id="PF14399"/>
    </source>
</evidence>
<feature type="domain" description="DUF4872" evidence="2">
    <location>
        <begin position="219"/>
        <end position="375"/>
    </location>
</feature>
<evidence type="ECO:0000259" key="2">
    <source>
        <dbReference type="Pfam" id="PF16169"/>
    </source>
</evidence>
<dbReference type="Pfam" id="PF16169">
    <property type="entry name" value="DUF4872"/>
    <property type="match status" value="1"/>
</dbReference>
<protein>
    <recommendedName>
        <fullName evidence="5">Butirosin biosynthesis protein H-like</fullName>
    </recommendedName>
</protein>
<evidence type="ECO:0008006" key="5">
    <source>
        <dbReference type="Google" id="ProtNLM"/>
    </source>
</evidence>
<dbReference type="InterPro" id="IPR032369">
    <property type="entry name" value="DUF4872"/>
</dbReference>
<evidence type="ECO:0000313" key="4">
    <source>
        <dbReference type="Proteomes" id="UP000659904"/>
    </source>
</evidence>
<keyword evidence="4" id="KW-1185">Reference proteome</keyword>
<feature type="domain" description="Butirosin biosynthesis protein H N-terminal" evidence="1">
    <location>
        <begin position="42"/>
        <end position="174"/>
    </location>
</feature>
<dbReference type="AlphaFoldDB" id="A0A8J3KH58"/>
<sequence>MTARRNFKKLVRERMERFGESYTTAARHLAGPVVTTAGQHRESVLVGRLLAAAGQPLSEAMVCGLGGGIGFMYAVFEYDAVPHPLLTIVAQHHPQPWAPAVLDRLGLAYRQTHGTTTKAALDRLRAALDTGVPALCLVDRGRLPWQQSPPFSAAEPYTVLVTARDGDVLTILDPPHGVATMPAPDFGTAWAAHRQGRHSLLTMQPAADVSAGSRGLSGVDLPAAVRGALATTVAHLTGPVLGNSFDVNFGFSGMAKFAAELRDGRTRKGWARRFGDPVGHEHAMRRLAECLEREYTAPGATRPLYADFLDQAADLLATPALAEAAPLFRESGQTWSALAAHATAAAPDDDLRAWCDHAADLVDTALTTERTATAHLTRA</sequence>
<dbReference type="Pfam" id="PF14399">
    <property type="entry name" value="BtrH_N"/>
    <property type="match status" value="1"/>
</dbReference>
<accession>A0A8J3KH58</accession>
<evidence type="ECO:0000313" key="3">
    <source>
        <dbReference type="EMBL" id="GIG03102.1"/>
    </source>
</evidence>
<proteinExistence type="predicted"/>
<name>A0A8J3KH58_9ACTN</name>
<dbReference type="EMBL" id="BONH01000071">
    <property type="protein sequence ID" value="GIG03102.1"/>
    <property type="molecule type" value="Genomic_DNA"/>
</dbReference>
<dbReference type="InterPro" id="IPR026935">
    <property type="entry name" value="BtrH_N"/>
</dbReference>